<accession>A0A419F3D3</accession>
<dbReference type="NCBIfam" id="TIGR02682">
    <property type="entry name" value="cas_csx11"/>
    <property type="match status" value="1"/>
</dbReference>
<dbReference type="Proteomes" id="UP000285961">
    <property type="component" value="Unassembled WGS sequence"/>
</dbReference>
<name>A0A419F3D3_9BACT</name>
<comment type="caution">
    <text evidence="1">The sequence shown here is derived from an EMBL/GenBank/DDBJ whole genome shotgun (WGS) entry which is preliminary data.</text>
</comment>
<protein>
    <submittedName>
        <fullName evidence="1">CRISPR-associated protein Csx11</fullName>
    </submittedName>
</protein>
<proteinExistence type="predicted"/>
<dbReference type="InterPro" id="IPR014055">
    <property type="entry name" value="CRISPR-assoc_prot_Csx11"/>
</dbReference>
<evidence type="ECO:0000313" key="2">
    <source>
        <dbReference type="Proteomes" id="UP000285961"/>
    </source>
</evidence>
<evidence type="ECO:0000313" key="1">
    <source>
        <dbReference type="EMBL" id="RJP72907.1"/>
    </source>
</evidence>
<organism evidence="1 2">
    <name type="scientific">Candidatus Abyssobacteria bacterium SURF_17</name>
    <dbReference type="NCBI Taxonomy" id="2093361"/>
    <lineage>
        <taxon>Bacteria</taxon>
        <taxon>Pseudomonadati</taxon>
        <taxon>Candidatus Hydrogenedentota</taxon>
        <taxon>Candidatus Abyssobacteria</taxon>
    </lineage>
</organism>
<reference evidence="1 2" key="1">
    <citation type="journal article" date="2017" name="ISME J.">
        <title>Energy and carbon metabolisms in a deep terrestrial subsurface fluid microbial community.</title>
        <authorList>
            <person name="Momper L."/>
            <person name="Jungbluth S.P."/>
            <person name="Lee M.D."/>
            <person name="Amend J.P."/>
        </authorList>
    </citation>
    <scope>NUCLEOTIDE SEQUENCE [LARGE SCALE GENOMIC DNA]</scope>
    <source>
        <strain evidence="1">SURF_17</strain>
    </source>
</reference>
<dbReference type="AlphaFoldDB" id="A0A419F3D3"/>
<sequence>MNDLAQKLTNARSFILWSEFAALIHDIGKLSYAFYKYRKEWHTRPKGYTQDDPHSDKFLEKHDSIIQKYPLLLKLFSVPVKRTNLIEIYNKELGFPDSDDFSALTAIQTHTTPKGVLMKMLKAADVVDSAEDRNNPLFSAEQTDRLKRTGPFDDVVYRTNVFGPETCDDLVPVHEMESLRNGLYEEFSGLLPSICRTNSVGPCEVNIRFESSLQTQLRRTIKRVFRKGLSDTTRPQNDTTLWEHSYAVASLFKIILAHWIIHKEQLDDYKKVTFDIFGVGWDGYRFISQGHKITDITGRKGLIEKIKESIAEIIEYTYPIGNRIYEDDNGIYFIVPCLPNKLLSFLKESISQVCAKTSDGELSPHFSHVPRTRFITQIIRALRDVRIVRAAPSGETTSYCRQKLEEFWVSAQESLICPVCQKRPMKKERVACNTCIDRRGGFSRKAVEEGQTPFIEEIADKNGQVALIVGKFGLDKWLSGEMVRTLMVTDARGLENEIKDLGNSAEFREEELKNRETIEKRTNNLYEYDYKRVLDDIGLCMRESYKDDPDEYASSILALYARRISGHALNRDLKRAREDWERFGCSGVIEHGKDLSPYFSNKEEFIANLVCCKTPTPSTILDVWHSTQEFLRDLCNSDGGTKIPRLAPWLEEERLRVRLRPTLVPSEMANEFEVWEGDSEPLLSSVEVYRSDDKIYIIGSRAVQEKTQDLTSGTKLTFRLKKREWEHGGAPIEVDAEIEGHDYFRPFREITSTPDAFMVLVPADKAIEVTQKIYARHVERFGKCIGRFPFSLGNIFFPKKTPMFVILDAARRMISNFQELSDHEETWEIVTRADGLPNSFMTAAREPVKWGNVNVSLGAGKSVDYHHPYLRVASGQNLSDRKSYFKTVCGEIVHFQDLEKGDFIVVTPNYYDFEFIDATSRRFGLHLQPVGCTLKRKHLSFKDSLTRPMYAERLQELSSIWNLLKHDYGNTGKVSDTKLHAIRTLLIEKYHTWNRDGGGNEWEEFSRIVLKKELGIDDSDSNLKVLHRAVCDKTFFESLELYYTIMKERVSVSV</sequence>
<dbReference type="EMBL" id="QZKI01000035">
    <property type="protein sequence ID" value="RJP72907.1"/>
    <property type="molecule type" value="Genomic_DNA"/>
</dbReference>
<gene>
    <name evidence="1" type="ORF">C4532_05150</name>
</gene>